<dbReference type="EMBL" id="FNIA01000018">
    <property type="protein sequence ID" value="SDN16181.1"/>
    <property type="molecule type" value="Genomic_DNA"/>
</dbReference>
<name>A0A1G9Z5W1_9EURY</name>
<feature type="transmembrane region" description="Helical" evidence="1">
    <location>
        <begin position="199"/>
        <end position="218"/>
    </location>
</feature>
<feature type="transmembrane region" description="Helical" evidence="1">
    <location>
        <begin position="40"/>
        <end position="62"/>
    </location>
</feature>
<evidence type="ECO:0000313" key="2">
    <source>
        <dbReference type="EMBL" id="SDN16181.1"/>
    </source>
</evidence>
<gene>
    <name evidence="2" type="ORF">SAMN05192554_1184</name>
</gene>
<organism evidence="2 3">
    <name type="scientific">Haloarchaeobius iranensis</name>
    <dbReference type="NCBI Taxonomy" id="996166"/>
    <lineage>
        <taxon>Archaea</taxon>
        <taxon>Methanobacteriati</taxon>
        <taxon>Methanobacteriota</taxon>
        <taxon>Stenosarchaea group</taxon>
        <taxon>Halobacteria</taxon>
        <taxon>Halobacteriales</taxon>
        <taxon>Halorubellaceae</taxon>
        <taxon>Haloarchaeobius</taxon>
    </lineage>
</organism>
<feature type="transmembrane region" description="Helical" evidence="1">
    <location>
        <begin position="164"/>
        <end position="187"/>
    </location>
</feature>
<dbReference type="Gene3D" id="1.10.287.1260">
    <property type="match status" value="1"/>
</dbReference>
<dbReference type="AlphaFoldDB" id="A0A1G9Z5W1"/>
<proteinExistence type="predicted"/>
<evidence type="ECO:0000256" key="1">
    <source>
        <dbReference type="SAM" id="Phobius"/>
    </source>
</evidence>
<keyword evidence="1" id="KW-0812">Transmembrane</keyword>
<dbReference type="Pfam" id="PF05552">
    <property type="entry name" value="MS_channel_1st_1"/>
    <property type="match status" value="1"/>
</dbReference>
<dbReference type="STRING" id="996166.SAMN05192554_1184"/>
<evidence type="ECO:0000313" key="3">
    <source>
        <dbReference type="Proteomes" id="UP000199370"/>
    </source>
</evidence>
<keyword evidence="1" id="KW-0472">Membrane</keyword>
<feature type="transmembrane region" description="Helical" evidence="1">
    <location>
        <begin position="121"/>
        <end position="144"/>
    </location>
</feature>
<feature type="transmembrane region" description="Helical" evidence="1">
    <location>
        <begin position="91"/>
        <end position="109"/>
    </location>
</feature>
<dbReference type="InterPro" id="IPR008910">
    <property type="entry name" value="MSC_TM_helix"/>
</dbReference>
<accession>A0A1G9Z5W1</accession>
<sequence>MVGVIPLQDNFDITPTPLIRWLDEVFSRVVTDFQGIAPNLLYALIYLVAGFLVAKFVSGTVVKVTRRMGLDEMAEDSPVGEFLPGRDPSQLLGQFATLYIYLLVGLLVMQELGVGRLAAAFNGAVEFLPTAIIAAVVVALGFWLADLVEERMSDSELGDGQVGALFGAAVQVFVYLIAIAVGFGALASSTGAGGIAFPIIQAFALGFAIALGLAVGWVSKDHLAGAVEGDTDE</sequence>
<reference evidence="2 3" key="1">
    <citation type="submission" date="2016-10" db="EMBL/GenBank/DDBJ databases">
        <authorList>
            <person name="de Groot N.N."/>
        </authorList>
    </citation>
    <scope>NUCLEOTIDE SEQUENCE [LARGE SCALE GENOMIC DNA]</scope>
    <source>
        <strain evidence="3">EB21,IBRC-M 10013,KCTC 4048</strain>
    </source>
</reference>
<dbReference type="Proteomes" id="UP000199370">
    <property type="component" value="Unassembled WGS sequence"/>
</dbReference>
<protein>
    <submittedName>
        <fullName evidence="2">Conserved TM helix</fullName>
    </submittedName>
</protein>
<keyword evidence="3" id="KW-1185">Reference proteome</keyword>
<keyword evidence="1" id="KW-1133">Transmembrane helix</keyword>